<dbReference type="Pfam" id="PF01535">
    <property type="entry name" value="PPR"/>
    <property type="match status" value="4"/>
</dbReference>
<feature type="transmembrane region" description="Helical" evidence="3">
    <location>
        <begin position="465"/>
        <end position="487"/>
    </location>
</feature>
<organism evidence="4">
    <name type="scientific">Daucus carota subsp. sativus</name>
    <name type="common">Carrot</name>
    <dbReference type="NCBI Taxonomy" id="79200"/>
    <lineage>
        <taxon>Eukaryota</taxon>
        <taxon>Viridiplantae</taxon>
        <taxon>Streptophyta</taxon>
        <taxon>Embryophyta</taxon>
        <taxon>Tracheophyta</taxon>
        <taxon>Spermatophyta</taxon>
        <taxon>Magnoliopsida</taxon>
        <taxon>eudicotyledons</taxon>
        <taxon>Gunneridae</taxon>
        <taxon>Pentapetalae</taxon>
        <taxon>asterids</taxon>
        <taxon>campanulids</taxon>
        <taxon>Apiales</taxon>
        <taxon>Apiaceae</taxon>
        <taxon>Apioideae</taxon>
        <taxon>Scandiceae</taxon>
        <taxon>Daucinae</taxon>
        <taxon>Daucus</taxon>
        <taxon>Daucus sect. Daucus</taxon>
    </lineage>
</organism>
<protein>
    <recommendedName>
        <fullName evidence="5">Pentatricopeptide repeat-containing protein</fullName>
    </recommendedName>
</protein>
<accession>A0A161YLB3</accession>
<keyword evidence="3" id="KW-0812">Transmembrane</keyword>
<dbReference type="GO" id="GO:0009451">
    <property type="term" value="P:RNA modification"/>
    <property type="evidence" value="ECO:0007669"/>
    <property type="project" value="InterPro"/>
</dbReference>
<dbReference type="PANTHER" id="PTHR47926">
    <property type="entry name" value="PENTATRICOPEPTIDE REPEAT-CONTAINING PROTEIN"/>
    <property type="match status" value="1"/>
</dbReference>
<evidence type="ECO:0008006" key="5">
    <source>
        <dbReference type="Google" id="ProtNLM"/>
    </source>
</evidence>
<comment type="caution">
    <text evidence="4">The sequence shown here is derived from an EMBL/GenBank/DDBJ whole genome shotgun (WGS) entry which is preliminary data.</text>
</comment>
<dbReference type="Pfam" id="PF13041">
    <property type="entry name" value="PPR_2"/>
    <property type="match status" value="2"/>
</dbReference>
<dbReference type="Gene3D" id="3.30.420.10">
    <property type="entry name" value="Ribonuclease H-like superfamily/Ribonuclease H"/>
    <property type="match status" value="1"/>
</dbReference>
<dbReference type="InterPro" id="IPR036397">
    <property type="entry name" value="RNaseH_sf"/>
</dbReference>
<dbReference type="GO" id="GO:0003723">
    <property type="term" value="F:RNA binding"/>
    <property type="evidence" value="ECO:0007669"/>
    <property type="project" value="InterPro"/>
</dbReference>
<gene>
    <name evidence="4" type="ORF">DCAR_001793</name>
</gene>
<dbReference type="FunFam" id="1.25.40.10:FF:000242">
    <property type="entry name" value="Pentatricopeptide repeat-containing protein"/>
    <property type="match status" value="1"/>
</dbReference>
<evidence type="ECO:0000256" key="2">
    <source>
        <dbReference type="PROSITE-ProRule" id="PRU00708"/>
    </source>
</evidence>
<dbReference type="Gramene" id="KZN09137">
    <property type="protein sequence ID" value="KZN09137"/>
    <property type="gene ID" value="DCAR_001793"/>
</dbReference>
<keyword evidence="3" id="KW-0472">Membrane</keyword>
<keyword evidence="1" id="KW-0677">Repeat</keyword>
<dbReference type="InterPro" id="IPR046848">
    <property type="entry name" value="E_motif"/>
</dbReference>
<sequence>MAYAYNVFRNLQAPNVFTWNTMIRGYAESDDARPAVDVFRRMRWVGVESDTHTYPFVLKAIGRLMDGREAERVHGGVVRNGFEELVFVRNALVHVYAACGEVGSAHKVFEGMSERNLVTWNSVINGFALNGRPNEALTLFREMGVEGVEPDGFTMVSLLTACAELGALALGRRAQGYMFKVGLDRNLHAANALLDVYAKCGKIREASRVFYEMEEKSVVSWTSLIVGLAVNGFGFEALELFKELEREGLVPSEITFVGVLYACSHCGMVDEGFAYFNKMIEEFRIMPKIEHYGCMVDLLGRAGLVKQAYEYIKNMPLPPNAVIWRTLLGACANHGHLALGEIAKVQLQKLEPKHCGDYVLLSNLYASERRWSEVQKAYQHLREENIPKFTVIVSQKNHHTKLFQADGVSENVLPDCPFGVVSAGEFIEILAFSLFIIWIASVFIIKDSNSSAVSAIRSLWEKSVLMLEITGLRFGLIGLFCLAFLFLPVSRGSILLRLIDIPFEHAASSSLCGVSRLIFPSTPAEEQAVKGVCRKLDAESSPSDSCTFKRRRSAQFHPSPFERSFSQIGPISSQIGAGMDMS</sequence>
<name>A0A161YLB3_DAUCS</name>
<evidence type="ECO:0000256" key="3">
    <source>
        <dbReference type="SAM" id="Phobius"/>
    </source>
</evidence>
<feature type="repeat" description="PPR" evidence="2">
    <location>
        <begin position="15"/>
        <end position="49"/>
    </location>
</feature>
<feature type="transmembrane region" description="Helical" evidence="3">
    <location>
        <begin position="426"/>
        <end position="445"/>
    </location>
</feature>
<evidence type="ECO:0000313" key="4">
    <source>
        <dbReference type="EMBL" id="KZN09137.1"/>
    </source>
</evidence>
<dbReference type="EMBL" id="LNRQ01000001">
    <property type="protein sequence ID" value="KZN09137.1"/>
    <property type="molecule type" value="Genomic_DNA"/>
</dbReference>
<dbReference type="NCBIfam" id="TIGR00756">
    <property type="entry name" value="PPR"/>
    <property type="match status" value="4"/>
</dbReference>
<keyword evidence="3" id="KW-1133">Transmembrane helix</keyword>
<dbReference type="Gene3D" id="1.25.40.10">
    <property type="entry name" value="Tetratricopeptide repeat domain"/>
    <property type="match status" value="4"/>
</dbReference>
<feature type="repeat" description="PPR" evidence="2">
    <location>
        <begin position="217"/>
        <end position="251"/>
    </location>
</feature>
<dbReference type="InterPro" id="IPR046960">
    <property type="entry name" value="PPR_At4g14850-like_plant"/>
</dbReference>
<dbReference type="FunFam" id="1.25.40.10:FF:000427">
    <property type="entry name" value="Pentatricopeptide repeat-containing protein chloroplastic"/>
    <property type="match status" value="1"/>
</dbReference>
<dbReference type="PROSITE" id="PS51375">
    <property type="entry name" value="PPR"/>
    <property type="match status" value="4"/>
</dbReference>
<dbReference type="PANTHER" id="PTHR47926:SF507">
    <property type="entry name" value="DYW DOMAIN-CONTAINING PROTEIN"/>
    <property type="match status" value="1"/>
</dbReference>
<feature type="repeat" description="PPR" evidence="2">
    <location>
        <begin position="186"/>
        <end position="216"/>
    </location>
</feature>
<dbReference type="InterPro" id="IPR011990">
    <property type="entry name" value="TPR-like_helical_dom_sf"/>
</dbReference>
<reference evidence="4" key="1">
    <citation type="journal article" date="2016" name="Nat. Genet.">
        <title>A high-quality carrot genome assembly provides new insights into carotenoid accumulation and asterid genome evolution.</title>
        <authorList>
            <person name="Iorizzo M."/>
            <person name="Ellison S."/>
            <person name="Senalik D."/>
            <person name="Zeng P."/>
            <person name="Satapoomin P."/>
            <person name="Huang J."/>
            <person name="Bowman M."/>
            <person name="Iovene M."/>
            <person name="Sanseverino W."/>
            <person name="Cavagnaro P."/>
            <person name="Yildiz M."/>
            <person name="Macko-Podgorni A."/>
            <person name="Moranska E."/>
            <person name="Grzebelus E."/>
            <person name="Grzebelus D."/>
            <person name="Ashrafi H."/>
            <person name="Zheng Z."/>
            <person name="Cheng S."/>
            <person name="Spooner D."/>
            <person name="Van Deynze A."/>
            <person name="Simon P."/>
        </authorList>
    </citation>
    <scope>NUCLEOTIDE SEQUENCE [LARGE SCALE GENOMIC DNA]</scope>
    <source>
        <tissue evidence="4">Leaf</tissue>
    </source>
</reference>
<proteinExistence type="predicted"/>
<feature type="repeat" description="PPR" evidence="2">
    <location>
        <begin position="116"/>
        <end position="150"/>
    </location>
</feature>
<dbReference type="InterPro" id="IPR002885">
    <property type="entry name" value="PPR_rpt"/>
</dbReference>
<dbReference type="Pfam" id="PF20431">
    <property type="entry name" value="E_motif"/>
    <property type="match status" value="1"/>
</dbReference>
<evidence type="ECO:0000256" key="1">
    <source>
        <dbReference type="ARBA" id="ARBA00022737"/>
    </source>
</evidence>
<dbReference type="AlphaFoldDB" id="A0A161YLB3"/>